<keyword evidence="5 8" id="KW-0378">Hydrolase</keyword>
<dbReference type="InterPro" id="IPR017968">
    <property type="entry name" value="Acylphosphatase_CS"/>
</dbReference>
<comment type="similarity">
    <text evidence="1 6">Belongs to the acylphosphatase family.</text>
</comment>
<name>V6J2L0_9BACL</name>
<dbReference type="AlphaFoldDB" id="V6J2L0"/>
<dbReference type="GO" id="GO:0003998">
    <property type="term" value="F:acylphosphatase activity"/>
    <property type="evidence" value="ECO:0007669"/>
    <property type="project" value="UniProtKB-EC"/>
</dbReference>
<dbReference type="RefSeq" id="WP_023508525.1">
    <property type="nucleotide sequence ID" value="NZ_AWTC01000001.1"/>
</dbReference>
<dbReference type="Pfam" id="PF00708">
    <property type="entry name" value="Acylphosphatase"/>
    <property type="match status" value="1"/>
</dbReference>
<dbReference type="PANTHER" id="PTHR47268:SF4">
    <property type="entry name" value="ACYLPHOSPHATASE"/>
    <property type="match status" value="1"/>
</dbReference>
<dbReference type="SUPFAM" id="SSF54975">
    <property type="entry name" value="Acylphosphatase/BLUF domain-like"/>
    <property type="match status" value="1"/>
</dbReference>
<feature type="active site" evidence="5">
    <location>
        <position position="36"/>
    </location>
</feature>
<dbReference type="EMBL" id="AWTC01000001">
    <property type="protein sequence ID" value="EST13396.1"/>
    <property type="molecule type" value="Genomic_DNA"/>
</dbReference>
<evidence type="ECO:0000256" key="4">
    <source>
        <dbReference type="ARBA" id="ARBA00047645"/>
    </source>
</evidence>
<evidence type="ECO:0000259" key="7">
    <source>
        <dbReference type="PROSITE" id="PS51160"/>
    </source>
</evidence>
<accession>V6J2L0</accession>
<protein>
    <recommendedName>
        <fullName evidence="3 5">acylphosphatase</fullName>
        <ecNumber evidence="2 5">3.6.1.7</ecNumber>
    </recommendedName>
</protein>
<dbReference type="InterPro" id="IPR001792">
    <property type="entry name" value="Acylphosphatase-like_dom"/>
</dbReference>
<evidence type="ECO:0000256" key="5">
    <source>
        <dbReference type="PROSITE-ProRule" id="PRU00520"/>
    </source>
</evidence>
<reference evidence="8 9" key="1">
    <citation type="journal article" date="2013" name="Genome Announc.">
        <title>Genome Sequence of Sporolactobacillus laevolacticus DSM442, an Efficient Polymer-Grade D-Lactate Producer from Agricultural Waste Cottonseed as a Nitrogen Source.</title>
        <authorList>
            <person name="Wang H."/>
            <person name="Wang L."/>
            <person name="Ju J."/>
            <person name="Yu B."/>
            <person name="Ma Y."/>
        </authorList>
    </citation>
    <scope>NUCLEOTIDE SEQUENCE [LARGE SCALE GENOMIC DNA]</scope>
    <source>
        <strain evidence="8 9">DSM 442</strain>
    </source>
</reference>
<sequence length="110" mass="12869">MNESDKRKGLNLMGEPERIISLHLVVEGRVQTVGFRYFTWQQANVYRISGWVRNREDGSVEIAAEGEETDIKQFVKTIKKGSPFSRIKHVDIYEYSEPKNYKLFEIKNSI</sequence>
<dbReference type="Gene3D" id="3.30.70.100">
    <property type="match status" value="1"/>
</dbReference>
<dbReference type="EC" id="3.6.1.7" evidence="2 5"/>
<comment type="caution">
    <text evidence="8">The sequence shown here is derived from an EMBL/GenBank/DDBJ whole genome shotgun (WGS) entry which is preliminary data.</text>
</comment>
<gene>
    <name evidence="8" type="ORF">P343_01030</name>
</gene>
<dbReference type="InterPro" id="IPR020456">
    <property type="entry name" value="Acylphosphatase"/>
</dbReference>
<proteinExistence type="inferred from homology"/>
<keyword evidence="9" id="KW-1185">Reference proteome</keyword>
<organism evidence="8 9">
    <name type="scientific">Sporolactobacillus laevolacticus DSM 442</name>
    <dbReference type="NCBI Taxonomy" id="1395513"/>
    <lineage>
        <taxon>Bacteria</taxon>
        <taxon>Bacillati</taxon>
        <taxon>Bacillota</taxon>
        <taxon>Bacilli</taxon>
        <taxon>Bacillales</taxon>
        <taxon>Sporolactobacillaceae</taxon>
        <taxon>Sporolactobacillus</taxon>
    </lineage>
</organism>
<dbReference type="PATRIC" id="fig|1395513.3.peg.208"/>
<evidence type="ECO:0000256" key="3">
    <source>
        <dbReference type="ARBA" id="ARBA00015991"/>
    </source>
</evidence>
<evidence type="ECO:0000256" key="1">
    <source>
        <dbReference type="ARBA" id="ARBA00005614"/>
    </source>
</evidence>
<dbReference type="PROSITE" id="PS51160">
    <property type="entry name" value="ACYLPHOSPHATASE_3"/>
    <property type="match status" value="1"/>
</dbReference>
<dbReference type="Proteomes" id="UP000018296">
    <property type="component" value="Unassembled WGS sequence"/>
</dbReference>
<dbReference type="eggNOG" id="COG1254">
    <property type="taxonomic scope" value="Bacteria"/>
</dbReference>
<evidence type="ECO:0000313" key="8">
    <source>
        <dbReference type="EMBL" id="EST13396.1"/>
    </source>
</evidence>
<dbReference type="PANTHER" id="PTHR47268">
    <property type="entry name" value="ACYLPHOSPHATASE"/>
    <property type="match status" value="1"/>
</dbReference>
<comment type="catalytic activity">
    <reaction evidence="4 5">
        <text>an acyl phosphate + H2O = a carboxylate + phosphate + H(+)</text>
        <dbReference type="Rhea" id="RHEA:14965"/>
        <dbReference type="ChEBI" id="CHEBI:15377"/>
        <dbReference type="ChEBI" id="CHEBI:15378"/>
        <dbReference type="ChEBI" id="CHEBI:29067"/>
        <dbReference type="ChEBI" id="CHEBI:43474"/>
        <dbReference type="ChEBI" id="CHEBI:59918"/>
        <dbReference type="EC" id="3.6.1.7"/>
    </reaction>
</comment>
<evidence type="ECO:0000256" key="6">
    <source>
        <dbReference type="RuleBase" id="RU004168"/>
    </source>
</evidence>
<feature type="domain" description="Acylphosphatase-like" evidence="7">
    <location>
        <begin position="21"/>
        <end position="108"/>
    </location>
</feature>
<dbReference type="InterPro" id="IPR036046">
    <property type="entry name" value="Acylphosphatase-like_dom_sf"/>
</dbReference>
<feature type="active site" evidence="5">
    <location>
        <position position="54"/>
    </location>
</feature>
<evidence type="ECO:0000256" key="2">
    <source>
        <dbReference type="ARBA" id="ARBA00012150"/>
    </source>
</evidence>
<dbReference type="STRING" id="1395513.P343_01030"/>
<evidence type="ECO:0000313" key="9">
    <source>
        <dbReference type="Proteomes" id="UP000018296"/>
    </source>
</evidence>
<dbReference type="PROSITE" id="PS00151">
    <property type="entry name" value="ACYLPHOSPHATASE_2"/>
    <property type="match status" value="1"/>
</dbReference>